<dbReference type="AlphaFoldDB" id="A0A1V4HH30"/>
<feature type="transmembrane region" description="Helical" evidence="1">
    <location>
        <begin position="84"/>
        <end position="105"/>
    </location>
</feature>
<feature type="transmembrane region" description="Helical" evidence="1">
    <location>
        <begin position="228"/>
        <end position="248"/>
    </location>
</feature>
<gene>
    <name evidence="2" type="ORF">BC351_29850</name>
</gene>
<organism evidence="2 3">
    <name type="scientific">Paenibacillus ferrarius</name>
    <dbReference type="NCBI Taxonomy" id="1469647"/>
    <lineage>
        <taxon>Bacteria</taxon>
        <taxon>Bacillati</taxon>
        <taxon>Bacillota</taxon>
        <taxon>Bacilli</taxon>
        <taxon>Bacillales</taxon>
        <taxon>Paenibacillaceae</taxon>
        <taxon>Paenibacillus</taxon>
    </lineage>
</organism>
<proteinExistence type="predicted"/>
<dbReference type="Proteomes" id="UP000190626">
    <property type="component" value="Unassembled WGS sequence"/>
</dbReference>
<accession>A0A1V4HH30</accession>
<feature type="transmembrane region" description="Helical" evidence="1">
    <location>
        <begin position="126"/>
        <end position="144"/>
    </location>
</feature>
<feature type="transmembrane region" description="Helical" evidence="1">
    <location>
        <begin position="150"/>
        <end position="167"/>
    </location>
</feature>
<feature type="transmembrane region" description="Helical" evidence="1">
    <location>
        <begin position="12"/>
        <end position="36"/>
    </location>
</feature>
<comment type="caution">
    <text evidence="2">The sequence shown here is derived from an EMBL/GenBank/DDBJ whole genome shotgun (WGS) entry which is preliminary data.</text>
</comment>
<dbReference type="EMBL" id="MBTG01000019">
    <property type="protein sequence ID" value="OPH54931.1"/>
    <property type="molecule type" value="Genomic_DNA"/>
</dbReference>
<sequence length="257" mass="28585">MISATFGKLFKFPLLILIPVIADVLTMLVGAALYGFHGSPHLTFKFALQMGLPSINTVSEQGFLPGSVQLVGSSFTASHLINNLLFLIFFLIVQAFLQGGYVGLLHEAVNQRELSFEKFVMYGARFFIRFILLSLIIMIPLLIIGGILTAALQIAGAIFMILIYLLLRIRFLFLELCLVAEDCSIPQAFSRSRIAFENRTPNTLPLIGAAILFNLIAGLLVNALWLPLLFFVLLILYDIVSAALQLAFMSDYQRIHR</sequence>
<name>A0A1V4HH30_9BACL</name>
<evidence type="ECO:0000313" key="3">
    <source>
        <dbReference type="Proteomes" id="UP000190626"/>
    </source>
</evidence>
<keyword evidence="1" id="KW-0472">Membrane</keyword>
<keyword evidence="1" id="KW-0812">Transmembrane</keyword>
<feature type="transmembrane region" description="Helical" evidence="1">
    <location>
        <begin position="203"/>
        <end position="222"/>
    </location>
</feature>
<reference evidence="3" key="1">
    <citation type="submission" date="2016-07" db="EMBL/GenBank/DDBJ databases">
        <authorList>
            <person name="Florea S."/>
            <person name="Webb J.S."/>
            <person name="Jaromczyk J."/>
            <person name="Schardl C.L."/>
        </authorList>
    </citation>
    <scope>NUCLEOTIDE SEQUENCE [LARGE SCALE GENOMIC DNA]</scope>
    <source>
        <strain evidence="3">CY1</strain>
    </source>
</reference>
<keyword evidence="3" id="KW-1185">Reference proteome</keyword>
<keyword evidence="1" id="KW-1133">Transmembrane helix</keyword>
<evidence type="ECO:0000256" key="1">
    <source>
        <dbReference type="SAM" id="Phobius"/>
    </source>
</evidence>
<evidence type="ECO:0000313" key="2">
    <source>
        <dbReference type="EMBL" id="OPH54931.1"/>
    </source>
</evidence>
<dbReference type="OrthoDB" id="2613855at2"/>
<protein>
    <recommendedName>
        <fullName evidence="4">Glycerophosphoryl diester phosphodiesterase membrane domain-containing protein</fullName>
    </recommendedName>
</protein>
<dbReference type="RefSeq" id="WP_079414602.1">
    <property type="nucleotide sequence ID" value="NZ_MBTG01000019.1"/>
</dbReference>
<evidence type="ECO:0008006" key="4">
    <source>
        <dbReference type="Google" id="ProtNLM"/>
    </source>
</evidence>